<dbReference type="Gene3D" id="1.20.120.530">
    <property type="entry name" value="GntR ligand-binding domain-like"/>
    <property type="match status" value="1"/>
</dbReference>
<sequence length="235" mass="26558">MTFKKIDAPSIKELFLTQMEEMILSGELKPGDRLPSERELADTMGISKTVVHDGIRELSRRGFLDVMSRKGVHVADYTRTGNLDTLFAMIRYRGGMPDRKLLISLLDTRLYLECPALRILCERQDPADIAKLSELLEAVRKAMEQDMADFALALFLYRRAIVTLTGNCISPLVMNAFFQSSITAWTACCEYIGRERILHILSETTDCIRLGDADRAIALFTGCIEQFKTHLNDAD</sequence>
<dbReference type="InterPro" id="IPR011711">
    <property type="entry name" value="GntR_C"/>
</dbReference>
<feature type="domain" description="HTH gntR-type" evidence="4">
    <location>
        <begin position="9"/>
        <end position="77"/>
    </location>
</feature>
<dbReference type="EMBL" id="JACOOR010000002">
    <property type="protein sequence ID" value="MBC5658978.1"/>
    <property type="molecule type" value="Genomic_DNA"/>
</dbReference>
<dbReference type="InterPro" id="IPR000524">
    <property type="entry name" value="Tscrpt_reg_HTH_GntR"/>
</dbReference>
<dbReference type="SMART" id="SM00345">
    <property type="entry name" value="HTH_GNTR"/>
    <property type="match status" value="1"/>
</dbReference>
<organism evidence="5 6">
    <name type="scientific">Anaerosacchariphilus hominis</name>
    <dbReference type="NCBI Taxonomy" id="2763017"/>
    <lineage>
        <taxon>Bacteria</taxon>
        <taxon>Bacillati</taxon>
        <taxon>Bacillota</taxon>
        <taxon>Clostridia</taxon>
        <taxon>Lachnospirales</taxon>
        <taxon>Lachnospiraceae</taxon>
        <taxon>Anaerosacchariphilus</taxon>
    </lineage>
</organism>
<dbReference type="InterPro" id="IPR008920">
    <property type="entry name" value="TF_FadR/GntR_C"/>
</dbReference>
<dbReference type="Proteomes" id="UP000649345">
    <property type="component" value="Unassembled WGS sequence"/>
</dbReference>
<dbReference type="InterPro" id="IPR036388">
    <property type="entry name" value="WH-like_DNA-bd_sf"/>
</dbReference>
<dbReference type="PROSITE" id="PS50949">
    <property type="entry name" value="HTH_GNTR"/>
    <property type="match status" value="1"/>
</dbReference>
<dbReference type="AlphaFoldDB" id="A0A923LB00"/>
<evidence type="ECO:0000313" key="6">
    <source>
        <dbReference type="Proteomes" id="UP000649345"/>
    </source>
</evidence>
<dbReference type="Pfam" id="PF00392">
    <property type="entry name" value="GntR"/>
    <property type="match status" value="1"/>
</dbReference>
<dbReference type="InterPro" id="IPR036390">
    <property type="entry name" value="WH_DNA-bd_sf"/>
</dbReference>
<gene>
    <name evidence="5" type="ORF">H8S44_04240</name>
</gene>
<dbReference type="RefSeq" id="WP_186873127.1">
    <property type="nucleotide sequence ID" value="NZ_JACOOR010000002.1"/>
</dbReference>
<evidence type="ECO:0000313" key="5">
    <source>
        <dbReference type="EMBL" id="MBC5658978.1"/>
    </source>
</evidence>
<dbReference type="Pfam" id="PF07729">
    <property type="entry name" value="FCD"/>
    <property type="match status" value="1"/>
</dbReference>
<comment type="caution">
    <text evidence="5">The sequence shown here is derived from an EMBL/GenBank/DDBJ whole genome shotgun (WGS) entry which is preliminary data.</text>
</comment>
<dbReference type="PANTHER" id="PTHR43537:SF5">
    <property type="entry name" value="UXU OPERON TRANSCRIPTIONAL REGULATOR"/>
    <property type="match status" value="1"/>
</dbReference>
<dbReference type="PRINTS" id="PR00035">
    <property type="entry name" value="HTHGNTR"/>
</dbReference>
<dbReference type="Gene3D" id="1.10.10.10">
    <property type="entry name" value="Winged helix-like DNA-binding domain superfamily/Winged helix DNA-binding domain"/>
    <property type="match status" value="1"/>
</dbReference>
<evidence type="ECO:0000256" key="1">
    <source>
        <dbReference type="ARBA" id="ARBA00023015"/>
    </source>
</evidence>
<evidence type="ECO:0000256" key="2">
    <source>
        <dbReference type="ARBA" id="ARBA00023125"/>
    </source>
</evidence>
<evidence type="ECO:0000256" key="3">
    <source>
        <dbReference type="ARBA" id="ARBA00023163"/>
    </source>
</evidence>
<dbReference type="SUPFAM" id="SSF46785">
    <property type="entry name" value="Winged helix' DNA-binding domain"/>
    <property type="match status" value="1"/>
</dbReference>
<dbReference type="SMART" id="SM00895">
    <property type="entry name" value="FCD"/>
    <property type="match status" value="1"/>
</dbReference>
<accession>A0A923LB00</accession>
<keyword evidence="2" id="KW-0238">DNA-binding</keyword>
<dbReference type="GO" id="GO:0003677">
    <property type="term" value="F:DNA binding"/>
    <property type="evidence" value="ECO:0007669"/>
    <property type="project" value="UniProtKB-KW"/>
</dbReference>
<proteinExistence type="predicted"/>
<dbReference type="CDD" id="cd07377">
    <property type="entry name" value="WHTH_GntR"/>
    <property type="match status" value="1"/>
</dbReference>
<protein>
    <submittedName>
        <fullName evidence="5">FadR family transcriptional regulator</fullName>
    </submittedName>
</protein>
<keyword evidence="3" id="KW-0804">Transcription</keyword>
<dbReference type="GO" id="GO:0003700">
    <property type="term" value="F:DNA-binding transcription factor activity"/>
    <property type="evidence" value="ECO:0007669"/>
    <property type="project" value="InterPro"/>
</dbReference>
<keyword evidence="6" id="KW-1185">Reference proteome</keyword>
<name>A0A923LB00_9FIRM</name>
<dbReference type="SUPFAM" id="SSF48008">
    <property type="entry name" value="GntR ligand-binding domain-like"/>
    <property type="match status" value="1"/>
</dbReference>
<dbReference type="PANTHER" id="PTHR43537">
    <property type="entry name" value="TRANSCRIPTIONAL REGULATOR, GNTR FAMILY"/>
    <property type="match status" value="1"/>
</dbReference>
<keyword evidence="1" id="KW-0805">Transcription regulation</keyword>
<evidence type="ECO:0000259" key="4">
    <source>
        <dbReference type="PROSITE" id="PS50949"/>
    </source>
</evidence>
<reference evidence="5" key="1">
    <citation type="submission" date="2020-08" db="EMBL/GenBank/DDBJ databases">
        <title>Genome public.</title>
        <authorList>
            <person name="Liu C."/>
            <person name="Sun Q."/>
        </authorList>
    </citation>
    <scope>NUCLEOTIDE SEQUENCE</scope>
    <source>
        <strain evidence="5">NSJ-68</strain>
    </source>
</reference>